<proteinExistence type="predicted"/>
<reference evidence="1 2" key="1">
    <citation type="submission" date="2006-10" db="EMBL/GenBank/DDBJ databases">
        <title>The Genome Sequence of Batrachochytrium dendrobatidis JEL423.</title>
        <authorList>
            <consortium name="The Broad Institute Genome Sequencing Platform"/>
            <person name="Birren B."/>
            <person name="Lander E."/>
            <person name="Galagan J."/>
            <person name="Cuomo C."/>
            <person name="Devon K."/>
            <person name="Jaffe D."/>
            <person name="Butler J."/>
            <person name="Alvarez P."/>
            <person name="Gnerre S."/>
            <person name="Grabherr M."/>
            <person name="Kleber M."/>
            <person name="Mauceli E."/>
            <person name="Brockman W."/>
            <person name="Young S."/>
            <person name="LaButti K."/>
            <person name="Sykes S."/>
            <person name="DeCaprio D."/>
            <person name="Crawford M."/>
            <person name="Koehrsen M."/>
            <person name="Engels R."/>
            <person name="Montgomery P."/>
            <person name="Pearson M."/>
            <person name="Howarth C."/>
            <person name="Larson L."/>
            <person name="White J."/>
            <person name="O'Leary S."/>
            <person name="Kodira C."/>
            <person name="Zeng Q."/>
            <person name="Yandava C."/>
            <person name="Alvarado L."/>
            <person name="Longcore J."/>
            <person name="James T."/>
        </authorList>
    </citation>
    <scope>NUCLEOTIDE SEQUENCE [LARGE SCALE GENOMIC DNA]</scope>
    <source>
        <strain evidence="1 2">JEL423</strain>
    </source>
</reference>
<dbReference type="VEuPathDB" id="FungiDB:BDEG_28718"/>
<gene>
    <name evidence="1" type="ORF">BDEG_28718</name>
</gene>
<comment type="caution">
    <text evidence="1">The sequence shown here is derived from an EMBL/GenBank/DDBJ whole genome shotgun (WGS) entry which is preliminary data.</text>
</comment>
<dbReference type="OrthoDB" id="2126370at2759"/>
<reference evidence="1 2" key="2">
    <citation type="submission" date="2016-05" db="EMBL/GenBank/DDBJ databases">
        <title>Lineage-specific infection strategies underlie the spectrum of fungal disease in amphibians.</title>
        <authorList>
            <person name="Cuomo C.A."/>
            <person name="Farrer R.A."/>
            <person name="James T."/>
            <person name="Longcore J."/>
            <person name="Birren B."/>
        </authorList>
    </citation>
    <scope>NUCLEOTIDE SEQUENCE [LARGE SCALE GENOMIC DNA]</scope>
    <source>
        <strain evidence="1 2">JEL423</strain>
    </source>
</reference>
<evidence type="ECO:0000313" key="1">
    <source>
        <dbReference type="EMBL" id="OAJ32841.1"/>
    </source>
</evidence>
<dbReference type="Proteomes" id="UP000077115">
    <property type="component" value="Unassembled WGS sequence"/>
</dbReference>
<sequence>MCCKVVSFGKPHDETDSNTLVDIDETTLRFAESDEQVNMTNRYSNQPVVDLVATTIIETTKRLVGIPVDHQLLTFHFVVDGVEITCNSCAMIDKLAQFAPAKKTDKNQSVFEYQSKRLIQCLISARIFVLKTLHETNPDLKPFTWLCIQTSIQTGVLFCKIFKHLSKLSWSAFDKVYQQLKSWFLKDGRVIFDESQHVPSLLKSDYRSTKPHQHCWTI</sequence>
<accession>A0A177W0A2</accession>
<organism evidence="1 2">
    <name type="scientific">Batrachochytrium dendrobatidis (strain JEL423)</name>
    <dbReference type="NCBI Taxonomy" id="403673"/>
    <lineage>
        <taxon>Eukaryota</taxon>
        <taxon>Fungi</taxon>
        <taxon>Fungi incertae sedis</taxon>
        <taxon>Chytridiomycota</taxon>
        <taxon>Chytridiomycota incertae sedis</taxon>
        <taxon>Chytridiomycetes</taxon>
        <taxon>Rhizophydiales</taxon>
        <taxon>Rhizophydiales incertae sedis</taxon>
        <taxon>Batrachochytrium</taxon>
    </lineage>
</organism>
<name>A0A177W0A2_BATDL</name>
<evidence type="ECO:0000313" key="2">
    <source>
        <dbReference type="Proteomes" id="UP000077115"/>
    </source>
</evidence>
<protein>
    <submittedName>
        <fullName evidence="1">Uncharacterized protein</fullName>
    </submittedName>
</protein>
<dbReference type="AlphaFoldDB" id="A0A177W0A2"/>
<dbReference type="EMBL" id="AATT01000320">
    <property type="protein sequence ID" value="OAJ32841.1"/>
    <property type="molecule type" value="Genomic_DNA"/>
</dbReference>